<dbReference type="GO" id="GO:0005634">
    <property type="term" value="C:nucleus"/>
    <property type="evidence" value="ECO:0007669"/>
    <property type="project" value="TreeGrafter"/>
</dbReference>
<keyword evidence="4" id="KW-1185">Reference proteome</keyword>
<feature type="domain" description="RGS" evidence="2">
    <location>
        <begin position="520"/>
        <end position="614"/>
    </location>
</feature>
<accession>A0AAW0PXY3</accession>
<dbReference type="Gene3D" id="1.10.167.10">
    <property type="entry name" value="Regulator of G-protein Signalling 4, domain 2"/>
    <property type="match status" value="3"/>
</dbReference>
<dbReference type="GO" id="GO:0009966">
    <property type="term" value="P:regulation of signal transduction"/>
    <property type="evidence" value="ECO:0007669"/>
    <property type="project" value="InterPro"/>
</dbReference>
<name>A0AAW0PXY3_9GOBI</name>
<protein>
    <recommendedName>
        <fullName evidence="2">RGS domain-containing protein</fullName>
    </recommendedName>
</protein>
<dbReference type="GO" id="GO:0001965">
    <property type="term" value="F:G-protein alpha-subunit binding"/>
    <property type="evidence" value="ECO:0007669"/>
    <property type="project" value="InterPro"/>
</dbReference>
<dbReference type="InterPro" id="IPR016137">
    <property type="entry name" value="RGS"/>
</dbReference>
<dbReference type="PROSITE" id="PS50132">
    <property type="entry name" value="RGS"/>
    <property type="match status" value="2"/>
</dbReference>
<reference evidence="4" key="1">
    <citation type="submission" date="2024-04" db="EMBL/GenBank/DDBJ databases">
        <title>Salinicola lusitanus LLJ914,a marine bacterium isolated from the Okinawa Trough.</title>
        <authorList>
            <person name="Li J."/>
        </authorList>
    </citation>
    <scope>NUCLEOTIDE SEQUENCE [LARGE SCALE GENOMIC DNA]</scope>
</reference>
<dbReference type="GO" id="GO:0005737">
    <property type="term" value="C:cytoplasm"/>
    <property type="evidence" value="ECO:0007669"/>
    <property type="project" value="TreeGrafter"/>
</dbReference>
<dbReference type="PANTHER" id="PTHR46583:SF1">
    <property type="entry name" value="REGULATOR OF G-PROTEIN SIGNALING 22"/>
    <property type="match status" value="1"/>
</dbReference>
<dbReference type="SUPFAM" id="SSF48097">
    <property type="entry name" value="Regulator of G-protein signaling, RGS"/>
    <property type="match status" value="3"/>
</dbReference>
<dbReference type="InterPro" id="IPR036305">
    <property type="entry name" value="RGS_sf"/>
</dbReference>
<feature type="region of interest" description="Disordered" evidence="1">
    <location>
        <begin position="261"/>
        <end position="328"/>
    </location>
</feature>
<sequence length="894" mass="103704">MCGVLSTDTFMCWSYLPCDNRIVEMVFIEFLNDLHRLMTFVRTHLASDNVFVCFFNDFLSLPCFPESLRFNQNTGLFEVDSGQAQSVSRNIRLGLLHFLSTSDPNELAHTPLIDNRYTACCLDPKHGAEWVIQERLPFFLKSDFYFEYRFAKLFLQWEQKPGVKKRTIRSAQNERTNGVFSSHAKSSKNFRRSASCFELDHFQPVFPFFQDVSHKITDPLANTCEVSCVNKFTKFELESLAATVVKQVLNAAIRIMSGHNQTNTSTCFKKSEKQQINDPPALDCSPGSKVQLSSPAKHQDLQEKDDPSRKARNETGASRERWENGQDVGSRGNCSIGKRWSLFKEFLKGTPGEGLLHLWMDIERMKATEVCERKNRCLALMRSRYLMSSSQTCLNAELLSRLGLSTSACWTQDKLQTVQSQLTHTLLFYWVPRFWTSHKAYVDNTNNTQNSTIRTFFSSTSTIQTSLYQSEADPLYSPSPYLSTSPYTRYELCPSRGPLLATGQMERMIQALCVETSAGLYFTHFCEQSGSQLWENCIYFWSDLQNYHKLFYQDGLDPYRVQREAQFLFATFLCNSARRSLSIHEDTRRKVYNRLMPAFDELFDDIEEHVLNILLEPWSILVSRDEESYQQVPVLEETRHVDTQEFRELQSLYEESSSRLKQEQCESVLSAAEFSSTLKVPQLSESWSKVSSDYKGYRLGSLLRHRHEIGHFMKFLQNHDASIHLSCWLDLEHYRRTPQTDTALRLERSTHLVNRYLNRKYFFGSESPASIDQQHEILRMTGGLERLKLDCLSNVVVTEIQDIIRSHIEATWLPEFLSTPEFEQRQKDKPKPHATSRFSGNHKGRQRRKARREVWQCDGLWMCSSKEILSFRRVLLDPASCLQFQHFVSLQGTS</sequence>
<feature type="compositionally biased region" description="Basic and acidic residues" evidence="1">
    <location>
        <begin position="297"/>
        <end position="324"/>
    </location>
</feature>
<dbReference type="InterPro" id="IPR044926">
    <property type="entry name" value="RGS_subdomain_2"/>
</dbReference>
<dbReference type="AlphaFoldDB" id="A0AAW0PXY3"/>
<feature type="compositionally biased region" description="Basic residues" evidence="1">
    <location>
        <begin position="832"/>
        <end position="847"/>
    </location>
</feature>
<evidence type="ECO:0000259" key="2">
    <source>
        <dbReference type="PROSITE" id="PS50132"/>
    </source>
</evidence>
<evidence type="ECO:0000313" key="3">
    <source>
        <dbReference type="EMBL" id="KAK7930671.1"/>
    </source>
</evidence>
<evidence type="ECO:0000256" key="1">
    <source>
        <dbReference type="SAM" id="MobiDB-lite"/>
    </source>
</evidence>
<comment type="caution">
    <text evidence="3">The sequence shown here is derived from an EMBL/GenBank/DDBJ whole genome shotgun (WGS) entry which is preliminary data.</text>
</comment>
<dbReference type="Proteomes" id="UP001460270">
    <property type="component" value="Unassembled WGS sequence"/>
</dbReference>
<dbReference type="PANTHER" id="PTHR46583">
    <property type="entry name" value="REGULATOR OF G-PROTEIN SIGNALING 22"/>
    <property type="match status" value="1"/>
</dbReference>
<feature type="region of interest" description="Disordered" evidence="1">
    <location>
        <begin position="823"/>
        <end position="847"/>
    </location>
</feature>
<feature type="domain" description="RGS" evidence="2">
    <location>
        <begin position="698"/>
        <end position="824"/>
    </location>
</feature>
<dbReference type="InterPro" id="IPR042651">
    <property type="entry name" value="Rgs22"/>
</dbReference>
<dbReference type="EMBL" id="JBBPFD010000004">
    <property type="protein sequence ID" value="KAK7930671.1"/>
    <property type="molecule type" value="Genomic_DNA"/>
</dbReference>
<proteinExistence type="predicted"/>
<dbReference type="Pfam" id="PF00615">
    <property type="entry name" value="RGS"/>
    <property type="match status" value="1"/>
</dbReference>
<evidence type="ECO:0000313" key="4">
    <source>
        <dbReference type="Proteomes" id="UP001460270"/>
    </source>
</evidence>
<organism evidence="3 4">
    <name type="scientific">Mugilogobius chulae</name>
    <name type="common">yellowstripe goby</name>
    <dbReference type="NCBI Taxonomy" id="88201"/>
    <lineage>
        <taxon>Eukaryota</taxon>
        <taxon>Metazoa</taxon>
        <taxon>Chordata</taxon>
        <taxon>Craniata</taxon>
        <taxon>Vertebrata</taxon>
        <taxon>Euteleostomi</taxon>
        <taxon>Actinopterygii</taxon>
        <taxon>Neopterygii</taxon>
        <taxon>Teleostei</taxon>
        <taxon>Neoteleostei</taxon>
        <taxon>Acanthomorphata</taxon>
        <taxon>Gobiaria</taxon>
        <taxon>Gobiiformes</taxon>
        <taxon>Gobioidei</taxon>
        <taxon>Gobiidae</taxon>
        <taxon>Gobionellinae</taxon>
        <taxon>Mugilogobius</taxon>
    </lineage>
</organism>
<gene>
    <name evidence="3" type="ORF">WMY93_007066</name>
</gene>